<dbReference type="AlphaFoldDB" id="A0A9D1TQA6"/>
<dbReference type="InterPro" id="IPR036390">
    <property type="entry name" value="WH_DNA-bd_sf"/>
</dbReference>
<comment type="caution">
    <text evidence="1">The sequence shown here is derived from an EMBL/GenBank/DDBJ whole genome shotgun (WGS) entry which is preliminary data.</text>
</comment>
<sequence>MIPSLDMLRGSLHALTRQHGDGLQLQHLYELFPDTPKGVIASRLGILARRGELESVDKEHIRYTGQPTLNGLAPTRERAWRLIRIQQPGWTVADIACVIKASPNHVARYVEFLRREGYVALVGKKGTAPRYRTTAKGVQERYAPQPEEKIYDQYLAVKKAASRLVHLMLTRELDNDIDKVLVMEQLAVLNTRFCKQDENTTLNNPPEEDTNGED</sequence>
<evidence type="ECO:0000313" key="1">
    <source>
        <dbReference type="EMBL" id="HIW01518.1"/>
    </source>
</evidence>
<evidence type="ECO:0000313" key="2">
    <source>
        <dbReference type="Proteomes" id="UP000886752"/>
    </source>
</evidence>
<organism evidence="1 2">
    <name type="scientific">Candidatus Desulfovibrio intestinipullorum</name>
    <dbReference type="NCBI Taxonomy" id="2838536"/>
    <lineage>
        <taxon>Bacteria</taxon>
        <taxon>Pseudomonadati</taxon>
        <taxon>Thermodesulfobacteriota</taxon>
        <taxon>Desulfovibrionia</taxon>
        <taxon>Desulfovibrionales</taxon>
        <taxon>Desulfovibrionaceae</taxon>
        <taxon>Desulfovibrio</taxon>
    </lineage>
</organism>
<reference evidence="1" key="2">
    <citation type="submission" date="2021-04" db="EMBL/GenBank/DDBJ databases">
        <authorList>
            <person name="Gilroy R."/>
        </authorList>
    </citation>
    <scope>NUCLEOTIDE SEQUENCE</scope>
    <source>
        <strain evidence="1">ChiHecec2B26-446</strain>
    </source>
</reference>
<protein>
    <submittedName>
        <fullName evidence="1">Uncharacterized protein</fullName>
    </submittedName>
</protein>
<dbReference type="EMBL" id="DXHV01000083">
    <property type="protein sequence ID" value="HIW01518.1"/>
    <property type="molecule type" value="Genomic_DNA"/>
</dbReference>
<dbReference type="Proteomes" id="UP000886752">
    <property type="component" value="Unassembled WGS sequence"/>
</dbReference>
<accession>A0A9D1TQA6</accession>
<dbReference type="SUPFAM" id="SSF46785">
    <property type="entry name" value="Winged helix' DNA-binding domain"/>
    <property type="match status" value="1"/>
</dbReference>
<gene>
    <name evidence="1" type="ORF">H9894_10100</name>
</gene>
<reference evidence="1" key="1">
    <citation type="journal article" date="2021" name="PeerJ">
        <title>Extensive microbial diversity within the chicken gut microbiome revealed by metagenomics and culture.</title>
        <authorList>
            <person name="Gilroy R."/>
            <person name="Ravi A."/>
            <person name="Getino M."/>
            <person name="Pursley I."/>
            <person name="Horton D.L."/>
            <person name="Alikhan N.F."/>
            <person name="Baker D."/>
            <person name="Gharbi K."/>
            <person name="Hall N."/>
            <person name="Watson M."/>
            <person name="Adriaenssens E.M."/>
            <person name="Foster-Nyarko E."/>
            <person name="Jarju S."/>
            <person name="Secka A."/>
            <person name="Antonio M."/>
            <person name="Oren A."/>
            <person name="Chaudhuri R.R."/>
            <person name="La Ragione R."/>
            <person name="Hildebrand F."/>
            <person name="Pallen M.J."/>
        </authorList>
    </citation>
    <scope>NUCLEOTIDE SEQUENCE</scope>
    <source>
        <strain evidence="1">ChiHecec2B26-446</strain>
    </source>
</reference>
<proteinExistence type="predicted"/>
<name>A0A9D1TQA6_9BACT</name>